<evidence type="ECO:0000259" key="1">
    <source>
        <dbReference type="Pfam" id="PF04448"/>
    </source>
</evidence>
<accession>A0A1I3V3D3</accession>
<dbReference type="Pfam" id="PF04448">
    <property type="entry name" value="DUF551"/>
    <property type="match status" value="1"/>
</dbReference>
<feature type="domain" description="DUF551" evidence="1">
    <location>
        <begin position="3"/>
        <end position="58"/>
    </location>
</feature>
<protein>
    <recommendedName>
        <fullName evidence="1">DUF551 domain-containing protein</fullName>
    </recommendedName>
</protein>
<dbReference type="Proteomes" id="UP000198670">
    <property type="component" value="Unassembled WGS sequence"/>
</dbReference>
<evidence type="ECO:0000313" key="2">
    <source>
        <dbReference type="EMBL" id="SFJ89453.1"/>
    </source>
</evidence>
<name>A0A1I3V3D3_9SPHI</name>
<dbReference type="EMBL" id="FOQO01000015">
    <property type="protein sequence ID" value="SFJ89453.1"/>
    <property type="molecule type" value="Genomic_DNA"/>
</dbReference>
<dbReference type="InterPro" id="IPR007539">
    <property type="entry name" value="DUF551"/>
</dbReference>
<reference evidence="2 3" key="1">
    <citation type="submission" date="2016-10" db="EMBL/GenBank/DDBJ databases">
        <authorList>
            <person name="de Groot N.N."/>
        </authorList>
    </citation>
    <scope>NUCLEOTIDE SEQUENCE [LARGE SCALE GENOMIC DNA]</scope>
    <source>
        <strain evidence="2 3">RK1</strain>
    </source>
</reference>
<proteinExistence type="predicted"/>
<evidence type="ECO:0000313" key="3">
    <source>
        <dbReference type="Proteomes" id="UP000198670"/>
    </source>
</evidence>
<keyword evidence="3" id="KW-1185">Reference proteome</keyword>
<dbReference type="STRING" id="1477437.SAMN05444682_115161"/>
<dbReference type="RefSeq" id="WP_090632178.1">
    <property type="nucleotide sequence ID" value="NZ_FOQO01000015.1"/>
</dbReference>
<gene>
    <name evidence="2" type="ORF">SAMN05444682_115161</name>
</gene>
<dbReference type="AlphaFoldDB" id="A0A1I3V3D3"/>
<organism evidence="2 3">
    <name type="scientific">Parapedobacter indicus</name>
    <dbReference type="NCBI Taxonomy" id="1477437"/>
    <lineage>
        <taxon>Bacteria</taxon>
        <taxon>Pseudomonadati</taxon>
        <taxon>Bacteroidota</taxon>
        <taxon>Sphingobacteriia</taxon>
        <taxon>Sphingobacteriales</taxon>
        <taxon>Sphingobacteriaceae</taxon>
        <taxon>Parapedobacter</taxon>
    </lineage>
</organism>
<sequence>MNWIGVNERLPEESEEAKLLLFYEDGTFDKVRFYNGQFEGLFDPFDGIWSHTEGTHWCDVTPPNK</sequence>